<evidence type="ECO:0000259" key="6">
    <source>
        <dbReference type="Pfam" id="PF15638"/>
    </source>
</evidence>
<dbReference type="PANTHER" id="PTHR32305:SF15">
    <property type="entry name" value="PROTEIN RHSA-RELATED"/>
    <property type="match status" value="1"/>
</dbReference>
<evidence type="ECO:0000256" key="2">
    <source>
        <dbReference type="ARBA" id="ARBA00022525"/>
    </source>
</evidence>
<protein>
    <submittedName>
        <fullName evidence="7">RHS repeat-associated protein</fullName>
    </submittedName>
</protein>
<dbReference type="EMBL" id="JAVDQY010000001">
    <property type="protein sequence ID" value="MDR6525890.1"/>
    <property type="molecule type" value="Genomic_DNA"/>
</dbReference>
<dbReference type="InterPro" id="IPR050708">
    <property type="entry name" value="T6SS_VgrG/RHS"/>
</dbReference>
<dbReference type="SUPFAM" id="SSF69318">
    <property type="entry name" value="Integrin alpha N-terminal domain"/>
    <property type="match status" value="1"/>
</dbReference>
<dbReference type="InterPro" id="IPR028994">
    <property type="entry name" value="Integrin_alpha_N"/>
</dbReference>
<feature type="compositionally biased region" description="Basic and acidic residues" evidence="4">
    <location>
        <begin position="3434"/>
        <end position="3443"/>
    </location>
</feature>
<name>A0AAE4C3P7_9FLAO</name>
<accession>A0AAE4C3P7</accession>
<dbReference type="InterPro" id="IPR028914">
    <property type="entry name" value="Tox-MPTase2_dom"/>
</dbReference>
<dbReference type="Pfam" id="PF15638">
    <property type="entry name" value="Tox-MPTase2"/>
    <property type="match status" value="1"/>
</dbReference>
<feature type="region of interest" description="Disordered" evidence="4">
    <location>
        <begin position="3420"/>
        <end position="3443"/>
    </location>
</feature>
<sequence>MKTKLPIRLRRKYLLILVFFASVFTFASFTKEDRQKVRAFKLQLMKKYVYHQNDSTTASSLSDHINHSTPLLNKISAAPSPTEGLSVQNKGFHEIVSARIEKPANVFESIEKQGIIGEFSDDESDDATDNFFTINLPEVKNQNVAAYLEYELFGLDSYQSVSRSINKNVAFGGDIIVPGNKWSAQKEEISLNSLHQGKNTILFTSSLNGIKYRVKNVKIVLEKNLNPQNGISTLLSEDHLYVKGSDSHWGSQAVNINGQIVESSRGEFETLVKLSDEDKKRGFVSVTSSVGTTQYPLSQSVPSFKIVNEARFVPFIVNVSKDSEYNEKYENATVSIEKNSVAESGQVEILKLRKKDYPSVYGEIKNLSVNAAAYRVNTRSGNFTKKVKLSFPYDEKKLGVRSAKEIKVFYFDYNSRKWIADPTSVVNAETKMVTVETKGDGDYINGIISVPESPQLGASNPTGISGLKAGDAAAARNFISPPGANQKGAANVAYPIVIPSGRRGMQPNINVSYDSNKSNGWMGEGWDISGLSAISIDTRWGAPSFDSATETELYSLNGETLVYDGNYLPHRHNDISETSTIFTTRKQKRDTLLVDNKKTFFLRRNHDFSKIERYGTTPKDYRWVVTNAGGGKIYYGGNESGVIENTVIKDSNGNIVHWGVWREQDVLKNYVEYEYENIKLQGLTAENENLNGGQYFHISKITYTKMDGQNLKYYTVEFEKESRITRQDISVTAKRGVKEVEPYKLSKIYVKYDDELIRTYTFSYKEGQFFKTLLRSVVHKDTSNDVAYNSLLTEQFDFEYFDDIKSTPNSSPVNFGGSVDINAGGGGDAFPILPNFLKPSKISANNTFEWGVNGRVPGVGLDFLLPGPTRAYGHVMASFNLGHSEAEAKKAQELMDFDGDGIPDLIYRKPSTGLFLRSGNLASGNISFGQERQINYLNSNFSLTKTKTQNIGYDAGINVFGIGFNFSQMWATSKSETSSFILDANSDGVMDVAQDGQVLFGRINPIDGKVEMTQYSDNTENMVIVADTMMQHNSPLEGTWQDISKNDVVKVWVASRDGYIRFEDNVQVENVPNAKAQYSVEIKNPAIPDKNGRIYLKEFTAGMPSEYISITGYNAYYSQIQALPPANIDHLGINDASKLYVKSGDKVFIRLHKNDNYSFKVMSNPTISYVGIPKPISIGLSQDGFRANNGAYSYNFLLNNHTKPISIDTPGNISITVPKITFPNSQDDITFKIIKTTASSTTGEVIYSKTYAKSNIPFDTVPLYPGVANVTSLSFSTNDVPATINFVVESDSHTTFRDVNWNRINVDYSPTSGNPQNYTAVAGYPSDVITEFNPVIDMQYLNLPSGVNTYKIGINKNIPSNPGLPTGSFYYIVKSNGAIATKRRIMSPMNSSGSIVELDMVNNNQIISGNSPAEFYTGDIFSAPIGGVTLNIQVYCKTKADYDFYKAYSALFQNNPFNIYYGTNTFIAAVNHTSINSSALENIGQFYHNWSQFLYNEYADVVPTGNTDGFMLNPATPSDNYGRLINLASMQEVNIPVNLNFPMCNNLATQDETAQCIAQQISNTGFYQNPANFGPKPVTVLNPTVYKQVTGPREDQVITYTEKWIGVGPEQYAMADSFKDNETASGFFNPQTANPDLPDNLLLQGNVDTKMFSINKKYYSKSRTNTLSGSLFNFGIQNASSVLVGDGNIALQDFMDMNGDGYPDVVYKDAMQITNSTGGHGGLRNPFVNAYISNTDSYSKSLSPQYSAAKFIQTGASSRNGEVRSNTNQYSYSPNVAMNSGIETSASWSAQASVNYDSKDSGESYWMDVNGDGLADRVTGGGSGNMKYYLNLGYGLDNGYSYKNAETFASGPVGSLGFNLGFDFGGMSGLAVSVSAAASAALGSSKTTFEDINADGLADILIVGSSNTYVKYNLGNRFSDPVELFRNGGGIDYNNEAKTYRGGVSVGAGYYYTFPIVWWPFPPIPLIYLKIGGQVTGNMGLSIAEVDKSFKDMNGDGFPDLVVSKDDGFVVNYSTIGRTNKLKNVINFKDKAPFSVFSLDYEFTKPTYNDPHGRLVMKEVRIVNPDIFSPTYLSPTNNKDIVKTFKYEDGRYDRREREFFGFGKVTSYDMWYSNSVYRSQIDFYHNKNYFLNGRLRKVETYTGTSDLNSTTEYEYNVYKFKNNNTKIDLSASVSETYDTGGKEGRKMAIALLGITRKKNIESGGNITVSEGLSYNDKGLVTQLMHFSNAATYNAVIDYHNNALPNNILNVPKSIKVYEALSTSNPIRERFTEVDPNTGLLLKVSVKLNASETAKTEFTYDSFGNVSTVLYPENENGDRYNLSYEYDSNTYKYVVNTKDVFGYISSADYDPKFDVVTQITDVSGSITEYKYDAKGRIAQILAPKEKEAGAPYTVKYSYNTFATPNPNLGYISNYYWCLTENYNPQDPSNPVETMTFSDGWGKVVQTKKDILLNGEEKMSVSGRTIYDVVGRAISQHHPIFENKYPPNDPNHTNVLLNMSAPSPYYSSVQRDTKDRVAVTVDELFHTANTMYSIENNMVKSTLVLFQNSNTQLKSETFTNSEGKTAQVNDYLNGQALTTKFVYNTIGELKSTEDPMGIKTLYLYDKGGRRIQVEHADRGINKYEYDPAGNTIKMYTSNMENTSPAQKYIHYKFDFNRLSDIQFPDLPGSNPSNVHYQYGAPGSGNNSGKLIFQSDNSGTTKFEYGNMGEVVMEHKTISGYGIPNMEFRTLFEYDSWNRIQNLTYADGEMVRYEYDLGGNLKRIYSKDGHEYVKKIVYDHYEQRTSIELGNGTKSEFEYTLADRKLNVHRLKDDFGTELLRNSYKYDYLGNITQLKNSAGIYNELGGSYAFNYKYDHLNRLASSDGSFTGDPQTQFGTTASDFEMTMGYNKAGGIKEKNQKHNQDGGVNDLNTYDNVYHYITGTHKVEVIENLNNGNYEKFEYDYNGNVVRYSKSGDDEQLLWDEQDRLKAVNKDNQGVFQYYVYDDKGERVIKCNLEQGAQLYQNGQIIDPGTIQVNSFKIYPNAYHVENSEKMLTKHYYAGSERVASRIMDFDFPTMRQANASDLGNKSKDQDNGTDLKLYLKKAGIDFNQVKVELAKGPQLQAGVYYLHGDHLGTATFVTNQNMKPTQFFLNLPFGETMAEQMTGVYNNPYKFNAKELDEETGLYYYGARYYNPRLSIWYGVDPMMEKFPAWNPYNYTLQNPIKYTDPDGRSPWDHHFDARGRFLYDDHNGSHNIIIHIGSQRVMPSQLDQSKGSTLALMRIAVHYASKNGMPGVFGAGPSPVGNLAADNPGYTIGASPYASRINTKGGLSDKMNDYFNFTNVLKHENFHKIDFLDGNKTEGKLYNHLDVYLNQMADPTFKKGTAPFQRASIGSFGNYLLQMNEDETNSGKLNSYIERFNQTNSGGYKIRVTQFNSNGIPSMEGISPNGGTFQLKRDKKDIKE</sequence>
<dbReference type="GO" id="GO:0005576">
    <property type="term" value="C:extracellular region"/>
    <property type="evidence" value="ECO:0007669"/>
    <property type="project" value="UniProtKB-SubCell"/>
</dbReference>
<dbReference type="InterPro" id="IPR003284">
    <property type="entry name" value="Sal_SpvB"/>
</dbReference>
<keyword evidence="3" id="KW-0843">Virulence</keyword>
<dbReference type="InterPro" id="IPR022045">
    <property type="entry name" value="TcdB_toxin_mid/N"/>
</dbReference>
<dbReference type="GO" id="GO:0005737">
    <property type="term" value="C:cytoplasm"/>
    <property type="evidence" value="ECO:0007669"/>
    <property type="project" value="InterPro"/>
</dbReference>
<keyword evidence="2" id="KW-0964">Secreted</keyword>
<proteinExistence type="predicted"/>
<feature type="domain" description="Tox-MPTase2" evidence="6">
    <location>
        <begin position="3217"/>
        <end position="3400"/>
    </location>
</feature>
<dbReference type="PANTHER" id="PTHR32305">
    <property type="match status" value="1"/>
</dbReference>
<dbReference type="NCBIfam" id="TIGR03696">
    <property type="entry name" value="Rhs_assc_core"/>
    <property type="match status" value="1"/>
</dbReference>
<comment type="subcellular location">
    <subcellularLocation>
        <location evidence="1">Secreted</location>
    </subcellularLocation>
</comment>
<reference evidence="7" key="1">
    <citation type="submission" date="2023-07" db="EMBL/GenBank/DDBJ databases">
        <title>Sorghum-associated microbial communities from plants grown in Nebraska, USA.</title>
        <authorList>
            <person name="Schachtman D."/>
        </authorList>
    </citation>
    <scope>NUCLEOTIDE SEQUENCE</scope>
    <source>
        <strain evidence="7">DS2360</strain>
    </source>
</reference>
<dbReference type="InterPro" id="IPR022385">
    <property type="entry name" value="Rhs_assc_core"/>
</dbReference>
<evidence type="ECO:0000313" key="8">
    <source>
        <dbReference type="Proteomes" id="UP001184861"/>
    </source>
</evidence>
<comment type="caution">
    <text evidence="7">The sequence shown here is derived from an EMBL/GenBank/DDBJ whole genome shotgun (WGS) entry which is preliminary data.</text>
</comment>
<dbReference type="Pfam" id="PF03534">
    <property type="entry name" value="SpvB"/>
    <property type="match status" value="1"/>
</dbReference>
<dbReference type="Pfam" id="PF12256">
    <property type="entry name" value="TcdB_toxin_midN"/>
    <property type="match status" value="1"/>
</dbReference>
<dbReference type="Gene3D" id="2.180.10.10">
    <property type="entry name" value="RHS repeat-associated core"/>
    <property type="match status" value="3"/>
</dbReference>
<evidence type="ECO:0000256" key="4">
    <source>
        <dbReference type="SAM" id="MobiDB-lite"/>
    </source>
</evidence>
<evidence type="ECO:0000256" key="1">
    <source>
        <dbReference type="ARBA" id="ARBA00004613"/>
    </source>
</evidence>
<dbReference type="Proteomes" id="UP001184861">
    <property type="component" value="Unassembled WGS sequence"/>
</dbReference>
<evidence type="ECO:0000313" key="7">
    <source>
        <dbReference type="EMBL" id="MDR6525890.1"/>
    </source>
</evidence>
<gene>
    <name evidence="7" type="ORF">J2787_001260</name>
</gene>
<dbReference type="RefSeq" id="WP_309945388.1">
    <property type="nucleotide sequence ID" value="NZ_JAVDQY010000001.1"/>
</dbReference>
<feature type="domain" description="Insecticide toxin TcdB middle/N-terminal" evidence="5">
    <location>
        <begin position="1982"/>
        <end position="2130"/>
    </location>
</feature>
<evidence type="ECO:0000256" key="3">
    <source>
        <dbReference type="ARBA" id="ARBA00023026"/>
    </source>
</evidence>
<evidence type="ECO:0000259" key="5">
    <source>
        <dbReference type="Pfam" id="PF12256"/>
    </source>
</evidence>
<organism evidence="7 8">
    <name type="scientific">Chryseobacterium rhizosphaerae</name>
    <dbReference type="NCBI Taxonomy" id="395937"/>
    <lineage>
        <taxon>Bacteria</taxon>
        <taxon>Pseudomonadati</taxon>
        <taxon>Bacteroidota</taxon>
        <taxon>Flavobacteriia</taxon>
        <taxon>Flavobacteriales</taxon>
        <taxon>Weeksellaceae</taxon>
        <taxon>Chryseobacterium group</taxon>
        <taxon>Chryseobacterium</taxon>
    </lineage>
</organism>